<evidence type="ECO:0000313" key="2">
    <source>
        <dbReference type="Proteomes" id="UP000593562"/>
    </source>
</evidence>
<dbReference type="AlphaFoldDB" id="A0A7J7C193"/>
<sequence length="57" mass="6626">MQLVDLEPATNWKQKRRNVQISDDTQSVAARHLTEMISEKIKNSTRTSSWWSQNGHS</sequence>
<dbReference type="InParanoid" id="A0A7J7C193"/>
<evidence type="ECO:0000313" key="1">
    <source>
        <dbReference type="EMBL" id="KAF5727705.1"/>
    </source>
</evidence>
<accession>A0A7J7C193</accession>
<comment type="caution">
    <text evidence="1">The sequence shown here is derived from an EMBL/GenBank/DDBJ whole genome shotgun (WGS) entry which is preliminary data.</text>
</comment>
<reference evidence="1 2" key="1">
    <citation type="journal article" date="2020" name="Nat. Commun.">
        <title>Genome of Tripterygium wilfordii and identification of cytochrome P450 involved in triptolide biosynthesis.</title>
        <authorList>
            <person name="Tu L."/>
            <person name="Su P."/>
            <person name="Zhang Z."/>
            <person name="Gao L."/>
            <person name="Wang J."/>
            <person name="Hu T."/>
            <person name="Zhou J."/>
            <person name="Zhang Y."/>
            <person name="Zhao Y."/>
            <person name="Liu Y."/>
            <person name="Song Y."/>
            <person name="Tong Y."/>
            <person name="Lu Y."/>
            <person name="Yang J."/>
            <person name="Xu C."/>
            <person name="Jia M."/>
            <person name="Peters R.J."/>
            <person name="Huang L."/>
            <person name="Gao W."/>
        </authorList>
    </citation>
    <scope>NUCLEOTIDE SEQUENCE [LARGE SCALE GENOMIC DNA]</scope>
    <source>
        <strain evidence="2">cv. XIE 37</strain>
        <tissue evidence="1">Leaf</tissue>
    </source>
</reference>
<proteinExistence type="predicted"/>
<gene>
    <name evidence="1" type="ORF">HS088_TW22G01402</name>
</gene>
<name>A0A7J7C193_TRIWF</name>
<protein>
    <submittedName>
        <fullName evidence="1">Uncharacterized protein</fullName>
    </submittedName>
</protein>
<organism evidence="1 2">
    <name type="scientific">Tripterygium wilfordii</name>
    <name type="common">Thunder God vine</name>
    <dbReference type="NCBI Taxonomy" id="458696"/>
    <lineage>
        <taxon>Eukaryota</taxon>
        <taxon>Viridiplantae</taxon>
        <taxon>Streptophyta</taxon>
        <taxon>Embryophyta</taxon>
        <taxon>Tracheophyta</taxon>
        <taxon>Spermatophyta</taxon>
        <taxon>Magnoliopsida</taxon>
        <taxon>eudicotyledons</taxon>
        <taxon>Gunneridae</taxon>
        <taxon>Pentapetalae</taxon>
        <taxon>rosids</taxon>
        <taxon>fabids</taxon>
        <taxon>Celastrales</taxon>
        <taxon>Celastraceae</taxon>
        <taxon>Tripterygium</taxon>
    </lineage>
</organism>
<keyword evidence="2" id="KW-1185">Reference proteome</keyword>
<dbReference type="EMBL" id="JAAARO010000022">
    <property type="protein sequence ID" value="KAF5727705.1"/>
    <property type="molecule type" value="Genomic_DNA"/>
</dbReference>
<dbReference type="Proteomes" id="UP000593562">
    <property type="component" value="Unassembled WGS sequence"/>
</dbReference>